<gene>
    <name evidence="1" type="ORF">GCM10009769_10240</name>
    <name evidence="2" type="ORF">JOE58_002366</name>
</gene>
<dbReference type="Proteomes" id="UP000648535">
    <property type="component" value="Unassembled WGS sequence"/>
</dbReference>
<dbReference type="EMBL" id="JAFBCG010000001">
    <property type="protein sequence ID" value="MBM7803115.1"/>
    <property type="molecule type" value="Genomic_DNA"/>
</dbReference>
<dbReference type="Gene3D" id="1.10.287.1060">
    <property type="entry name" value="ESAT-6-like"/>
    <property type="match status" value="1"/>
</dbReference>
<evidence type="ECO:0000313" key="3">
    <source>
        <dbReference type="Proteomes" id="UP000648535"/>
    </source>
</evidence>
<evidence type="ECO:0000313" key="2">
    <source>
        <dbReference type="EMBL" id="MBM7803115.1"/>
    </source>
</evidence>
<dbReference type="InterPro" id="IPR036689">
    <property type="entry name" value="ESAT-6-like_sf"/>
</dbReference>
<evidence type="ECO:0000313" key="4">
    <source>
        <dbReference type="Proteomes" id="UP000746584"/>
    </source>
</evidence>
<organism evidence="1 3">
    <name type="scientific">Curtobacterium luteum</name>
    <dbReference type="NCBI Taxonomy" id="33881"/>
    <lineage>
        <taxon>Bacteria</taxon>
        <taxon>Bacillati</taxon>
        <taxon>Actinomycetota</taxon>
        <taxon>Actinomycetes</taxon>
        <taxon>Micrococcales</taxon>
        <taxon>Microbacteriaceae</taxon>
        <taxon>Curtobacterium</taxon>
    </lineage>
</organism>
<reference evidence="2 4" key="3">
    <citation type="submission" date="2021-01" db="EMBL/GenBank/DDBJ databases">
        <title>Sequencing the genomes of 1000 actinobacteria strains.</title>
        <authorList>
            <person name="Klenk H.-P."/>
        </authorList>
    </citation>
    <scope>NUCLEOTIDE SEQUENCE [LARGE SCALE GENOMIC DNA]</scope>
    <source>
        <strain evidence="2 4">DSM 20542</strain>
    </source>
</reference>
<reference evidence="1" key="2">
    <citation type="submission" date="2020-09" db="EMBL/GenBank/DDBJ databases">
        <authorList>
            <person name="Sun Q."/>
            <person name="Ohkuma M."/>
        </authorList>
    </citation>
    <scope>NUCLEOTIDE SEQUENCE</scope>
    <source>
        <strain evidence="1">JCM 1480</strain>
    </source>
</reference>
<name>A0A8H9L067_9MICO</name>
<keyword evidence="4" id="KW-1185">Reference proteome</keyword>
<dbReference type="Pfam" id="PF06013">
    <property type="entry name" value="WXG100"/>
    <property type="match status" value="1"/>
</dbReference>
<comment type="caution">
    <text evidence="1">The sequence shown here is derived from an EMBL/GenBank/DDBJ whole genome shotgun (WGS) entry which is preliminary data.</text>
</comment>
<dbReference type="EMBL" id="BMOI01000003">
    <property type="protein sequence ID" value="GGK94187.1"/>
    <property type="molecule type" value="Genomic_DNA"/>
</dbReference>
<dbReference type="SUPFAM" id="SSF140453">
    <property type="entry name" value="EsxAB dimer-like"/>
    <property type="match status" value="1"/>
</dbReference>
<dbReference type="InterPro" id="IPR010310">
    <property type="entry name" value="T7SS_ESAT-6-like"/>
</dbReference>
<reference evidence="1" key="1">
    <citation type="journal article" date="2014" name="Int. J. Syst. Evol. Microbiol.">
        <title>Complete genome sequence of Corynebacterium casei LMG S-19264T (=DSM 44701T), isolated from a smear-ripened cheese.</title>
        <authorList>
            <consortium name="US DOE Joint Genome Institute (JGI-PGF)"/>
            <person name="Walter F."/>
            <person name="Albersmeier A."/>
            <person name="Kalinowski J."/>
            <person name="Ruckert C."/>
        </authorList>
    </citation>
    <scope>NUCLEOTIDE SEQUENCE</scope>
    <source>
        <strain evidence="1">JCM 1480</strain>
    </source>
</reference>
<dbReference type="AlphaFoldDB" id="A0A8H9L067"/>
<protein>
    <submittedName>
        <fullName evidence="2">WXG100 family type VII secretion target</fullName>
    </submittedName>
</protein>
<accession>A0A8H9L067</accession>
<dbReference type="RefSeq" id="WP_022903344.1">
    <property type="nucleotide sequence ID" value="NZ_BMOI01000003.1"/>
</dbReference>
<sequence length="163" mass="17238">MAQYRVRTETLGQVAQTLQSVVTTFESQVGSTNSHVQSVVDVLWKGEDAATFQKSWTDFQAGSAALAATLRDLAERLRQAGVSYELNETGLSGNFLENEQVVPVRRIEGTEGAASTPDAQDGGNVVVTSGVTAGNGNADESGRNRRIATMDATATLQEGTADE</sequence>
<dbReference type="Proteomes" id="UP000746584">
    <property type="component" value="Unassembled WGS sequence"/>
</dbReference>
<proteinExistence type="predicted"/>
<evidence type="ECO:0000313" key="1">
    <source>
        <dbReference type="EMBL" id="GGK94187.1"/>
    </source>
</evidence>